<keyword evidence="5" id="KW-0812">Transmembrane</keyword>
<keyword evidence="5" id="KW-1133">Transmembrane helix</keyword>
<feature type="transmembrane region" description="Helical" evidence="5">
    <location>
        <begin position="15"/>
        <end position="35"/>
    </location>
</feature>
<proteinExistence type="inferred from homology"/>
<dbReference type="InterPro" id="IPR048395">
    <property type="entry name" value="Glyco_hydro_31_C"/>
</dbReference>
<dbReference type="PANTHER" id="PTHR43053">
    <property type="entry name" value="GLYCOSIDASE FAMILY 31"/>
    <property type="match status" value="1"/>
</dbReference>
<dbReference type="AlphaFoldDB" id="A0AA88GSK4"/>
<dbReference type="SUPFAM" id="SSF51011">
    <property type="entry name" value="Glycosyl hydrolase domain"/>
    <property type="match status" value="1"/>
</dbReference>
<evidence type="ECO:0000256" key="5">
    <source>
        <dbReference type="SAM" id="Phobius"/>
    </source>
</evidence>
<evidence type="ECO:0000256" key="3">
    <source>
        <dbReference type="ARBA" id="ARBA00023295"/>
    </source>
</evidence>
<dbReference type="EMBL" id="PYSW02000016">
    <property type="protein sequence ID" value="KAG2386085.1"/>
    <property type="molecule type" value="Genomic_DNA"/>
</dbReference>
<dbReference type="RefSeq" id="XP_044550078.1">
    <property type="nucleotide sequence ID" value="XM_044691960.1"/>
</dbReference>
<evidence type="ECO:0000256" key="4">
    <source>
        <dbReference type="RuleBase" id="RU361185"/>
    </source>
</evidence>
<evidence type="ECO:0000313" key="8">
    <source>
        <dbReference type="EMBL" id="KAG2386085.1"/>
    </source>
</evidence>
<organism evidence="8 9">
    <name type="scientific">Naegleria lovaniensis</name>
    <name type="common">Amoeba</name>
    <dbReference type="NCBI Taxonomy" id="51637"/>
    <lineage>
        <taxon>Eukaryota</taxon>
        <taxon>Discoba</taxon>
        <taxon>Heterolobosea</taxon>
        <taxon>Tetramitia</taxon>
        <taxon>Eutetramitia</taxon>
        <taxon>Vahlkampfiidae</taxon>
        <taxon>Naegleria</taxon>
    </lineage>
</organism>
<dbReference type="Proteomes" id="UP000816034">
    <property type="component" value="Unassembled WGS sequence"/>
</dbReference>
<comment type="caution">
    <text evidence="8">The sequence shown here is derived from an EMBL/GenBank/DDBJ whole genome shotgun (WGS) entry which is preliminary data.</text>
</comment>
<evidence type="ECO:0000313" key="9">
    <source>
        <dbReference type="Proteomes" id="UP000816034"/>
    </source>
</evidence>
<evidence type="ECO:0000256" key="1">
    <source>
        <dbReference type="ARBA" id="ARBA00007806"/>
    </source>
</evidence>
<keyword evidence="5" id="KW-0472">Membrane</keyword>
<evidence type="ECO:0000259" key="7">
    <source>
        <dbReference type="Pfam" id="PF21365"/>
    </source>
</evidence>
<gene>
    <name evidence="8" type="ORF">C9374_002531</name>
</gene>
<dbReference type="GeneID" id="68094987"/>
<protein>
    <submittedName>
        <fullName evidence="8">Uncharacterized protein</fullName>
    </submittedName>
</protein>
<keyword evidence="3 4" id="KW-0326">Glycosidase</keyword>
<accession>A0AA88GSK4</accession>
<reference evidence="8 9" key="1">
    <citation type="journal article" date="2018" name="BMC Genomics">
        <title>The genome of Naegleria lovaniensis, the basis for a comparative approach to unravel pathogenicity factors of the human pathogenic amoeba N. fowleri.</title>
        <authorList>
            <person name="Liechti N."/>
            <person name="Schurch N."/>
            <person name="Bruggmann R."/>
            <person name="Wittwer M."/>
        </authorList>
    </citation>
    <scope>NUCLEOTIDE SEQUENCE [LARGE SCALE GENOMIC DNA]</scope>
    <source>
        <strain evidence="8 9">ATCC 30569</strain>
    </source>
</reference>
<evidence type="ECO:0000256" key="2">
    <source>
        <dbReference type="ARBA" id="ARBA00022801"/>
    </source>
</evidence>
<dbReference type="Gene3D" id="2.60.40.4040">
    <property type="match status" value="1"/>
</dbReference>
<dbReference type="Pfam" id="PF21365">
    <property type="entry name" value="Glyco_hydro_31_3rd"/>
    <property type="match status" value="1"/>
</dbReference>
<comment type="similarity">
    <text evidence="1 4">Belongs to the glycosyl hydrolase 31 family.</text>
</comment>
<dbReference type="PANTHER" id="PTHR43053:SF4">
    <property type="entry name" value="MYOGENESIS-REGULATING GLYCOSIDASE"/>
    <property type="match status" value="1"/>
</dbReference>
<dbReference type="Pfam" id="PF01055">
    <property type="entry name" value="Glyco_hydro_31_2nd"/>
    <property type="match status" value="1"/>
</dbReference>
<dbReference type="Gene3D" id="3.20.20.80">
    <property type="entry name" value="Glycosidases"/>
    <property type="match status" value="1"/>
</dbReference>
<keyword evidence="2 4" id="KW-0378">Hydrolase</keyword>
<name>A0AA88GSK4_NAELO</name>
<evidence type="ECO:0000259" key="6">
    <source>
        <dbReference type="Pfam" id="PF01055"/>
    </source>
</evidence>
<dbReference type="InterPro" id="IPR017853">
    <property type="entry name" value="GH"/>
</dbReference>
<keyword evidence="9" id="KW-1185">Reference proteome</keyword>
<dbReference type="GO" id="GO:0005975">
    <property type="term" value="P:carbohydrate metabolic process"/>
    <property type="evidence" value="ECO:0007669"/>
    <property type="project" value="InterPro"/>
</dbReference>
<feature type="domain" description="Glycoside hydrolase family 31 TIM barrel" evidence="6">
    <location>
        <begin position="79"/>
        <end position="388"/>
    </location>
</feature>
<feature type="domain" description="Glycosyl hydrolase family 31 C-terminal" evidence="7">
    <location>
        <begin position="416"/>
        <end position="481"/>
    </location>
</feature>
<dbReference type="InterPro" id="IPR050985">
    <property type="entry name" value="Alpha-glycosidase_related"/>
</dbReference>
<dbReference type="InterPro" id="IPR000322">
    <property type="entry name" value="Glyco_hydro_31_TIM"/>
</dbReference>
<dbReference type="SUPFAM" id="SSF51445">
    <property type="entry name" value="(Trans)glycosidases"/>
    <property type="match status" value="1"/>
</dbReference>
<sequence length="651" mass="75160">MSFAQQHVLHNNNNLWVASILMAWMMLYCSVSHAVPTSISITGLASESGKQLKKYIVPPVMKINAPYAEWAHHHLVWMNGESQNQQDLLKLVATYAQNDIPVGAVDLEAGWSTGMNNFVPNQSKFPNLYQFVKQLHSMNVKVICWTTPLINVDSPNYNTAYSKGYFVNDGRSIEWWKGRGSFIDYTNPEAVQWWHSQMNNVLILNQTDPKEGIDGWKCDGSDPYFYELIYAYGKNGHISEKAYSYMYYHDFLNYTRQVRGQDSLIVNIPVDSIFGMAYFEFAPKDIVFNGWVGNKYANYFGFRETVKNMLHSAWNKYLGFTTPIGGYEGIRSYDADLYVRWFQFAAFTSAMHNGGYGTHEPWMYNSTITKLYRKFTHAHYEIVPYLYTSGINAFQNQASLITPLSDWTMFDPSFWTFKLGKDMIVTPIFDYSNYTYVLFPEGTWVDYFDHTVTFAGVSNVTFDYSMTYEEFPAFYRAGSILPLNITSDYVNVFGNSKSHSGYLTLAIHYPIMNEEQSQMISSHGIQVKYFRNSKDNSMSITISAPNGFRADSEKLKYLLDIRGLLASQPEGFDVYQMLDFGDEQKLVPLSKFEHRAEFDGLSTTKFGCFYHEKDVSYYMHRKADGKVLRLKQQHLWIKVHDIMKGVKILIK</sequence>
<dbReference type="GO" id="GO:0004553">
    <property type="term" value="F:hydrolase activity, hydrolyzing O-glycosyl compounds"/>
    <property type="evidence" value="ECO:0007669"/>
    <property type="project" value="InterPro"/>
</dbReference>